<dbReference type="EMBL" id="JAAIKD010000006">
    <property type="protein sequence ID" value="NEV94728.1"/>
    <property type="molecule type" value="Genomic_DNA"/>
</dbReference>
<dbReference type="PANTHER" id="PTHR46825">
    <property type="entry name" value="D-ALANYL-D-ALANINE-CARBOXYPEPTIDASE/ENDOPEPTIDASE AMPH"/>
    <property type="match status" value="1"/>
</dbReference>
<comment type="caution">
    <text evidence="2">The sequence shown here is derived from an EMBL/GenBank/DDBJ whole genome shotgun (WGS) entry which is preliminary data.</text>
</comment>
<feature type="domain" description="Beta-lactamase-related" evidence="1">
    <location>
        <begin position="70"/>
        <end position="379"/>
    </location>
</feature>
<evidence type="ECO:0000313" key="2">
    <source>
        <dbReference type="EMBL" id="NEV94728.1"/>
    </source>
</evidence>
<dbReference type="InterPro" id="IPR012338">
    <property type="entry name" value="Beta-lactam/transpept-like"/>
</dbReference>
<name>A0A6B3R3Y7_9FLAO</name>
<dbReference type="Proteomes" id="UP000478505">
    <property type="component" value="Unassembled WGS sequence"/>
</dbReference>
<keyword evidence="3" id="KW-1185">Reference proteome</keyword>
<dbReference type="PANTHER" id="PTHR46825:SF9">
    <property type="entry name" value="BETA-LACTAMASE-RELATED DOMAIN-CONTAINING PROTEIN"/>
    <property type="match status" value="1"/>
</dbReference>
<dbReference type="InterPro" id="IPR050491">
    <property type="entry name" value="AmpC-like"/>
</dbReference>
<dbReference type="AlphaFoldDB" id="A0A6B3R3Y7"/>
<gene>
    <name evidence="2" type="ORF">G3567_11295</name>
</gene>
<evidence type="ECO:0000259" key="1">
    <source>
        <dbReference type="Pfam" id="PF00144"/>
    </source>
</evidence>
<dbReference type="Gene3D" id="3.40.710.10">
    <property type="entry name" value="DD-peptidase/beta-lactamase superfamily"/>
    <property type="match status" value="1"/>
</dbReference>
<proteinExistence type="predicted"/>
<sequence>MKFNSKFFFRLLLFASLTVLISYTMFQNFAFSNFETKSFESSEVIPSKIEASVPDYDSLFSEELNLLQEQIQNKAKRYGINGSVLIAYKDQILYQEDFGYQNPITKSPMQPGLSYQLASVSKQFTAAAILKLHENKALDIDDPVANYLPDFKFKNVSIRDLLKHRSGLWNYMYLTEQYWDDEIAPNNLEVVDLINTHAPRLNFPSGRYFSYSNTGYVVLGALVEQVSERSLGDYLKEEFLQPLCLDETFVEKNELNKINILDGYQPYRRSLIKLPPGFHNNAIGDKGIYASPKDLYVWFRDLKNGKILTQESIDMMFGRDEKGKNQRYGMGFRLDTDGQDPVIFHNGLWDGFRNGLEYHPKQDLVVIVMTHTQNKRKRYFQNQVVRLSKALLTSAEKRLELQEEESELIL</sequence>
<protein>
    <submittedName>
        <fullName evidence="2">Beta-lactamase family protein</fullName>
    </submittedName>
</protein>
<reference evidence="2 3" key="1">
    <citation type="submission" date="2020-02" db="EMBL/GenBank/DDBJ databases">
        <title>Flavobacteriaceae Psychroflexus bacterium YR1-1, complete genome.</title>
        <authorList>
            <person name="Li Y."/>
            <person name="Wu S."/>
        </authorList>
    </citation>
    <scope>NUCLEOTIDE SEQUENCE [LARGE SCALE GENOMIC DNA]</scope>
    <source>
        <strain evidence="2 3">YR1-1</strain>
    </source>
</reference>
<accession>A0A6B3R3Y7</accession>
<dbReference type="RefSeq" id="WP_164005437.1">
    <property type="nucleotide sequence ID" value="NZ_JAAIKD010000006.1"/>
</dbReference>
<organism evidence="2 3">
    <name type="scientific">Psychroflexus aurantiacus</name>
    <dbReference type="NCBI Taxonomy" id="2709310"/>
    <lineage>
        <taxon>Bacteria</taxon>
        <taxon>Pseudomonadati</taxon>
        <taxon>Bacteroidota</taxon>
        <taxon>Flavobacteriia</taxon>
        <taxon>Flavobacteriales</taxon>
        <taxon>Flavobacteriaceae</taxon>
        <taxon>Psychroflexus</taxon>
    </lineage>
</organism>
<dbReference type="InterPro" id="IPR001466">
    <property type="entry name" value="Beta-lactam-related"/>
</dbReference>
<dbReference type="SUPFAM" id="SSF56601">
    <property type="entry name" value="beta-lactamase/transpeptidase-like"/>
    <property type="match status" value="1"/>
</dbReference>
<evidence type="ECO:0000313" key="3">
    <source>
        <dbReference type="Proteomes" id="UP000478505"/>
    </source>
</evidence>
<dbReference type="Pfam" id="PF00144">
    <property type="entry name" value="Beta-lactamase"/>
    <property type="match status" value="1"/>
</dbReference>